<gene>
    <name evidence="1" type="ORF">BLNAU_21098</name>
</gene>
<organism evidence="1 2">
    <name type="scientific">Blattamonas nauphoetae</name>
    <dbReference type="NCBI Taxonomy" id="2049346"/>
    <lineage>
        <taxon>Eukaryota</taxon>
        <taxon>Metamonada</taxon>
        <taxon>Preaxostyla</taxon>
        <taxon>Oxymonadida</taxon>
        <taxon>Blattamonas</taxon>
    </lineage>
</organism>
<evidence type="ECO:0000313" key="2">
    <source>
        <dbReference type="Proteomes" id="UP001281761"/>
    </source>
</evidence>
<proteinExistence type="predicted"/>
<name>A0ABQ9WWQ9_9EUKA</name>
<comment type="caution">
    <text evidence="1">The sequence shown here is derived from an EMBL/GenBank/DDBJ whole genome shotgun (WGS) entry which is preliminary data.</text>
</comment>
<protein>
    <submittedName>
        <fullName evidence="1">Uncharacterized protein</fullName>
    </submittedName>
</protein>
<evidence type="ECO:0000313" key="1">
    <source>
        <dbReference type="EMBL" id="KAK2943952.1"/>
    </source>
</evidence>
<dbReference type="EMBL" id="JARBJD010000320">
    <property type="protein sequence ID" value="KAK2943952.1"/>
    <property type="molecule type" value="Genomic_DNA"/>
</dbReference>
<keyword evidence="2" id="KW-1185">Reference proteome</keyword>
<accession>A0ABQ9WWQ9</accession>
<dbReference type="Proteomes" id="UP001281761">
    <property type="component" value="Unassembled WGS sequence"/>
</dbReference>
<sequence length="264" mass="31013">MESLFSDHEACKDCVSDAWGFFVDLNTAKADPHKSSFKSIILDDPSFPDLVIQSLKLESRLFTKDVVKALVHISIGFPEMRERWRSDDLVRRMFETVDFVSLPQFDAGTHLRLTHFIVLIVDTLEEDNEAYFHHIQLVRVSVFEPTKPFAIFIFHNWNRLRLGDVDRTELECHLSKVHAHIKNMELLSDEHDADIVSELVKCEAGQMIVMENERHFEHIFETILIRTLLWDREKPERQKRREVLLREEGWDDAFELRVVGIEEG</sequence>
<reference evidence="1 2" key="1">
    <citation type="journal article" date="2022" name="bioRxiv">
        <title>Genomics of Preaxostyla Flagellates Illuminates Evolutionary Transitions and the Path Towards Mitochondrial Loss.</title>
        <authorList>
            <person name="Novak L.V.F."/>
            <person name="Treitli S.C."/>
            <person name="Pyrih J."/>
            <person name="Halakuc P."/>
            <person name="Pipaliya S.V."/>
            <person name="Vacek V."/>
            <person name="Brzon O."/>
            <person name="Soukal P."/>
            <person name="Eme L."/>
            <person name="Dacks J.B."/>
            <person name="Karnkowska A."/>
            <person name="Elias M."/>
            <person name="Hampl V."/>
        </authorList>
    </citation>
    <scope>NUCLEOTIDE SEQUENCE [LARGE SCALE GENOMIC DNA]</scope>
    <source>
        <strain evidence="1">NAU3</strain>
        <tissue evidence="1">Gut</tissue>
    </source>
</reference>